<dbReference type="EMBL" id="CM017879">
    <property type="protein sequence ID" value="KAG1358786.1"/>
    <property type="molecule type" value="Genomic_DNA"/>
</dbReference>
<feature type="compositionally biased region" description="Basic residues" evidence="1">
    <location>
        <begin position="177"/>
        <end position="190"/>
    </location>
</feature>
<reference evidence="2" key="1">
    <citation type="journal article" date="2017" name="Gigascience">
        <title>The genome draft of coconut (Cocos nucifera).</title>
        <authorList>
            <person name="Xiao Y."/>
            <person name="Xu P."/>
            <person name="Fan H."/>
            <person name="Baudouin L."/>
            <person name="Xia W."/>
            <person name="Bocs S."/>
            <person name="Xu J."/>
            <person name="Li Q."/>
            <person name="Guo A."/>
            <person name="Zhou L."/>
            <person name="Li J."/>
            <person name="Wu Y."/>
            <person name="Ma Z."/>
            <person name="Armero A."/>
            <person name="Issali A.E."/>
            <person name="Liu N."/>
            <person name="Peng M."/>
            <person name="Yang Y."/>
        </authorList>
    </citation>
    <scope>NUCLEOTIDE SEQUENCE</scope>
    <source>
        <tissue evidence="2">Spear leaf of Hainan Tall coconut</tissue>
    </source>
</reference>
<feature type="region of interest" description="Disordered" evidence="1">
    <location>
        <begin position="110"/>
        <end position="190"/>
    </location>
</feature>
<reference evidence="2" key="2">
    <citation type="submission" date="2019-07" db="EMBL/GenBank/DDBJ databases">
        <authorList>
            <person name="Yang Y."/>
            <person name="Bocs S."/>
            <person name="Baudouin L."/>
        </authorList>
    </citation>
    <scope>NUCLEOTIDE SEQUENCE</scope>
    <source>
        <tissue evidence="2">Spear leaf of Hainan Tall coconut</tissue>
    </source>
</reference>
<evidence type="ECO:0000313" key="2">
    <source>
        <dbReference type="EMBL" id="KAG1358786.1"/>
    </source>
</evidence>
<feature type="compositionally biased region" description="Low complexity" evidence="1">
    <location>
        <begin position="115"/>
        <end position="169"/>
    </location>
</feature>
<feature type="region of interest" description="Disordered" evidence="1">
    <location>
        <begin position="51"/>
        <end position="76"/>
    </location>
</feature>
<name>A0A8K0IH65_COCNU</name>
<comment type="caution">
    <text evidence="2">The sequence shown here is derived from an EMBL/GenBank/DDBJ whole genome shotgun (WGS) entry which is preliminary data.</text>
</comment>
<accession>A0A8K0IH65</accession>
<protein>
    <submittedName>
        <fullName evidence="2">Uncharacterized protein</fullName>
    </submittedName>
</protein>
<dbReference type="Proteomes" id="UP000797356">
    <property type="component" value="Chromosome 8"/>
</dbReference>
<gene>
    <name evidence="2" type="ORF">COCNU_08G002320</name>
</gene>
<dbReference type="AlphaFoldDB" id="A0A8K0IH65"/>
<keyword evidence="3" id="KW-1185">Reference proteome</keyword>
<evidence type="ECO:0000313" key="3">
    <source>
        <dbReference type="Proteomes" id="UP000797356"/>
    </source>
</evidence>
<organism evidence="2 3">
    <name type="scientific">Cocos nucifera</name>
    <name type="common">Coconut palm</name>
    <dbReference type="NCBI Taxonomy" id="13894"/>
    <lineage>
        <taxon>Eukaryota</taxon>
        <taxon>Viridiplantae</taxon>
        <taxon>Streptophyta</taxon>
        <taxon>Embryophyta</taxon>
        <taxon>Tracheophyta</taxon>
        <taxon>Spermatophyta</taxon>
        <taxon>Magnoliopsida</taxon>
        <taxon>Liliopsida</taxon>
        <taxon>Arecaceae</taxon>
        <taxon>Arecoideae</taxon>
        <taxon>Cocoseae</taxon>
        <taxon>Attaleinae</taxon>
        <taxon>Cocos</taxon>
    </lineage>
</organism>
<evidence type="ECO:0000256" key="1">
    <source>
        <dbReference type="SAM" id="MobiDB-lite"/>
    </source>
</evidence>
<feature type="compositionally biased region" description="Low complexity" evidence="1">
    <location>
        <begin position="1"/>
        <end position="25"/>
    </location>
</feature>
<feature type="region of interest" description="Disordered" evidence="1">
    <location>
        <begin position="1"/>
        <end position="29"/>
    </location>
</feature>
<proteinExistence type="predicted"/>
<sequence length="190" mass="20182">MAASSSLLSPPSIAGPPIRNPNRNRANSSLLDRGLGLGFLPYRTLAHPKKPSLHIRTVQTDRWPSRPSGGGADAGDDAIQRFLKRDYKWGFVSDIESFSIPKGLRRTPSALYRPSRVSPSGCSASASTPSAASSPSASRGGRTAATRPSTSSPSGSPSTNPSSTPSSPSIYLDRARRIMRPPRKKARTTL</sequence>